<evidence type="ECO:0000313" key="3">
    <source>
        <dbReference type="Proteomes" id="UP000276133"/>
    </source>
</evidence>
<gene>
    <name evidence="2" type="ORF">BpHYR1_037000</name>
</gene>
<comment type="caution">
    <text evidence="2">The sequence shown here is derived from an EMBL/GenBank/DDBJ whole genome shotgun (WGS) entry which is preliminary data.</text>
</comment>
<protein>
    <submittedName>
        <fullName evidence="2">Uncharacterized protein</fullName>
    </submittedName>
</protein>
<accession>A0A3M7SY31</accession>
<dbReference type="EMBL" id="REGN01000640">
    <property type="protein sequence ID" value="RNA40498.1"/>
    <property type="molecule type" value="Genomic_DNA"/>
</dbReference>
<evidence type="ECO:0000313" key="2">
    <source>
        <dbReference type="EMBL" id="RNA40498.1"/>
    </source>
</evidence>
<feature type="region of interest" description="Disordered" evidence="1">
    <location>
        <begin position="1"/>
        <end position="21"/>
    </location>
</feature>
<proteinExistence type="predicted"/>
<reference evidence="2 3" key="1">
    <citation type="journal article" date="2018" name="Sci. Rep.">
        <title>Genomic signatures of local adaptation to the degree of environmental predictability in rotifers.</title>
        <authorList>
            <person name="Franch-Gras L."/>
            <person name="Hahn C."/>
            <person name="Garcia-Roger E.M."/>
            <person name="Carmona M.J."/>
            <person name="Serra M."/>
            <person name="Gomez A."/>
        </authorList>
    </citation>
    <scope>NUCLEOTIDE SEQUENCE [LARGE SCALE GENOMIC DNA]</scope>
    <source>
        <strain evidence="2">HYR1</strain>
    </source>
</reference>
<dbReference type="AlphaFoldDB" id="A0A3M7SY31"/>
<name>A0A3M7SY31_BRAPC</name>
<keyword evidence="3" id="KW-1185">Reference proteome</keyword>
<evidence type="ECO:0000256" key="1">
    <source>
        <dbReference type="SAM" id="MobiDB-lite"/>
    </source>
</evidence>
<organism evidence="2 3">
    <name type="scientific">Brachionus plicatilis</name>
    <name type="common">Marine rotifer</name>
    <name type="synonym">Brachionus muelleri</name>
    <dbReference type="NCBI Taxonomy" id="10195"/>
    <lineage>
        <taxon>Eukaryota</taxon>
        <taxon>Metazoa</taxon>
        <taxon>Spiralia</taxon>
        <taxon>Gnathifera</taxon>
        <taxon>Rotifera</taxon>
        <taxon>Eurotatoria</taxon>
        <taxon>Monogononta</taxon>
        <taxon>Pseudotrocha</taxon>
        <taxon>Ploima</taxon>
        <taxon>Brachionidae</taxon>
        <taxon>Brachionus</taxon>
    </lineage>
</organism>
<dbReference type="Proteomes" id="UP000276133">
    <property type="component" value="Unassembled WGS sequence"/>
</dbReference>
<sequence length="93" mass="10874">MEVTSSSHGARNLLGSSRTPGNNQIYCCYLSYRISDSFLDQSYTFILKFDFENVCQKTYLYLIMYRALNFFHGNNEHVAILEALYSNFIKFTK</sequence>